<dbReference type="CDD" id="cd06173">
    <property type="entry name" value="MFS_MefA_like"/>
    <property type="match status" value="1"/>
</dbReference>
<dbReference type="GO" id="GO:0005886">
    <property type="term" value="C:plasma membrane"/>
    <property type="evidence" value="ECO:0007669"/>
    <property type="project" value="UniProtKB-SubCell"/>
</dbReference>
<dbReference type="Pfam" id="PF05977">
    <property type="entry name" value="MFS_3"/>
    <property type="match status" value="1"/>
</dbReference>
<dbReference type="EMBL" id="FTMD01000014">
    <property type="protein sequence ID" value="SIR38449.1"/>
    <property type="molecule type" value="Genomic_DNA"/>
</dbReference>
<evidence type="ECO:0000259" key="8">
    <source>
        <dbReference type="PROSITE" id="PS50850"/>
    </source>
</evidence>
<feature type="transmembrane region" description="Helical" evidence="7">
    <location>
        <begin position="294"/>
        <end position="316"/>
    </location>
</feature>
<organism evidence="9 10">
    <name type="scientific">Aromatoleum tolulyticum</name>
    <dbReference type="NCBI Taxonomy" id="34027"/>
    <lineage>
        <taxon>Bacteria</taxon>
        <taxon>Pseudomonadati</taxon>
        <taxon>Pseudomonadota</taxon>
        <taxon>Betaproteobacteria</taxon>
        <taxon>Rhodocyclales</taxon>
        <taxon>Rhodocyclaceae</taxon>
        <taxon>Aromatoleum</taxon>
    </lineage>
</organism>
<keyword evidence="10" id="KW-1185">Reference proteome</keyword>
<keyword evidence="3" id="KW-1003">Cell membrane</keyword>
<reference evidence="10" key="1">
    <citation type="submission" date="2017-01" db="EMBL/GenBank/DDBJ databases">
        <authorList>
            <person name="Varghese N."/>
            <person name="Submissions S."/>
        </authorList>
    </citation>
    <scope>NUCLEOTIDE SEQUENCE [LARGE SCALE GENOMIC DNA]</scope>
    <source>
        <strain evidence="10">ATCC 51758</strain>
    </source>
</reference>
<evidence type="ECO:0000256" key="3">
    <source>
        <dbReference type="ARBA" id="ARBA00022475"/>
    </source>
</evidence>
<evidence type="ECO:0000313" key="10">
    <source>
        <dbReference type="Proteomes" id="UP000186819"/>
    </source>
</evidence>
<evidence type="ECO:0000256" key="6">
    <source>
        <dbReference type="ARBA" id="ARBA00023136"/>
    </source>
</evidence>
<evidence type="ECO:0000256" key="5">
    <source>
        <dbReference type="ARBA" id="ARBA00022989"/>
    </source>
</evidence>
<feature type="transmembrane region" description="Helical" evidence="7">
    <location>
        <begin position="177"/>
        <end position="195"/>
    </location>
</feature>
<feature type="transmembrane region" description="Helical" evidence="7">
    <location>
        <begin position="24"/>
        <end position="45"/>
    </location>
</feature>
<keyword evidence="5 7" id="KW-1133">Transmembrane helix</keyword>
<feature type="transmembrane region" description="Helical" evidence="7">
    <location>
        <begin position="231"/>
        <end position="251"/>
    </location>
</feature>
<evidence type="ECO:0000256" key="4">
    <source>
        <dbReference type="ARBA" id="ARBA00022692"/>
    </source>
</evidence>
<feature type="transmembrane region" description="Helical" evidence="7">
    <location>
        <begin position="148"/>
        <end position="171"/>
    </location>
</feature>
<keyword evidence="6 7" id="KW-0472">Membrane</keyword>
<evidence type="ECO:0000256" key="2">
    <source>
        <dbReference type="ARBA" id="ARBA00022448"/>
    </source>
</evidence>
<feature type="transmembrane region" description="Helical" evidence="7">
    <location>
        <begin position="263"/>
        <end position="282"/>
    </location>
</feature>
<accession>A0A1N7AHD8</accession>
<dbReference type="PANTHER" id="PTHR23513:SF11">
    <property type="entry name" value="STAPHYLOFERRIN A TRANSPORTER"/>
    <property type="match status" value="1"/>
</dbReference>
<evidence type="ECO:0000256" key="1">
    <source>
        <dbReference type="ARBA" id="ARBA00004651"/>
    </source>
</evidence>
<keyword evidence="2" id="KW-0813">Transport</keyword>
<dbReference type="RefSeq" id="WP_076603629.1">
    <property type="nucleotide sequence ID" value="NZ_FTMD01000014.1"/>
</dbReference>
<dbReference type="PANTHER" id="PTHR23513">
    <property type="entry name" value="INTEGRAL MEMBRANE EFFLUX PROTEIN-RELATED"/>
    <property type="match status" value="1"/>
</dbReference>
<dbReference type="GO" id="GO:0022857">
    <property type="term" value="F:transmembrane transporter activity"/>
    <property type="evidence" value="ECO:0007669"/>
    <property type="project" value="InterPro"/>
</dbReference>
<feature type="transmembrane region" description="Helical" evidence="7">
    <location>
        <begin position="322"/>
        <end position="343"/>
    </location>
</feature>
<dbReference type="InterPro" id="IPR020846">
    <property type="entry name" value="MFS_dom"/>
</dbReference>
<evidence type="ECO:0000256" key="7">
    <source>
        <dbReference type="SAM" id="Phobius"/>
    </source>
</evidence>
<dbReference type="InterPro" id="IPR036259">
    <property type="entry name" value="MFS_trans_sf"/>
</dbReference>
<dbReference type="AlphaFoldDB" id="A0A1N7AHD8"/>
<feature type="transmembrane region" description="Helical" evidence="7">
    <location>
        <begin position="85"/>
        <end position="106"/>
    </location>
</feature>
<feature type="transmembrane region" description="Helical" evidence="7">
    <location>
        <begin position="112"/>
        <end position="136"/>
    </location>
</feature>
<feature type="domain" description="Major facilitator superfamily (MFS) profile" evidence="8">
    <location>
        <begin position="19"/>
        <end position="403"/>
    </location>
</feature>
<feature type="transmembrane region" description="Helical" evidence="7">
    <location>
        <begin position="51"/>
        <end position="73"/>
    </location>
</feature>
<dbReference type="Proteomes" id="UP000186819">
    <property type="component" value="Unassembled WGS sequence"/>
</dbReference>
<feature type="transmembrane region" description="Helical" evidence="7">
    <location>
        <begin position="380"/>
        <end position="398"/>
    </location>
</feature>
<protein>
    <submittedName>
        <fullName evidence="9">Predicted arabinose efflux permease, MFS family</fullName>
    </submittedName>
</protein>
<gene>
    <name evidence="9" type="ORF">SAMN05421829_11458</name>
</gene>
<sequence length="542" mass="58360">MPNDTDVSPSALAPLRQPMFRMLWIAWLAANITMWMNDVAAAWLMTSLTTSAFMVAMVQAASTLPVFVLGLPSGALADIIDRRKYFAATQLWIAVAAILLCGLALADALTAELLLALTFANGIGLAMRWPVFAAIIPDLVARRDLPAALALNGVAMNMSRIIGPVVAGALLAGAGSAYVFLLNALLSIFAFVMILRWKSEPKVSALPGERFLAAMRVGLQHVMQSPPMRAVLARIFLFFLQSTSLTALLPLVVRDLHAGGATAYTSLLAAMGGGAILAALNLERLRHRLEREDFVHWGTLVHAASAAVVVLVPTLWVAIPAMFAAGMAWIATANALTVAAQMGLPNWVRARGMSIYQMALMGGSAAGAAVWGYVANLTSVTTSILVASVVGPVVLLLTRRHAPIGAHDVDHSPAAVVAMLPPPAIDIEPDEGPVMVTIEYLIDPARAAGFNAVMQDTRRARLRQGALSWGLFRDTARPERYIEYFLDENWIEHQRRLERFTAADLGLRERRLAFHIGPDAPLMRRYVAESVDGRPGGDADTR</sequence>
<evidence type="ECO:0000313" key="9">
    <source>
        <dbReference type="EMBL" id="SIR38449.1"/>
    </source>
</evidence>
<proteinExistence type="predicted"/>
<dbReference type="OrthoDB" id="9775268at2"/>
<dbReference type="InterPro" id="IPR010290">
    <property type="entry name" value="TM_effector"/>
</dbReference>
<dbReference type="Gene3D" id="1.20.1250.20">
    <property type="entry name" value="MFS general substrate transporter like domains"/>
    <property type="match status" value="1"/>
</dbReference>
<keyword evidence="4 7" id="KW-0812">Transmembrane</keyword>
<dbReference type="SUPFAM" id="SSF103473">
    <property type="entry name" value="MFS general substrate transporter"/>
    <property type="match status" value="1"/>
</dbReference>
<comment type="subcellular location">
    <subcellularLocation>
        <location evidence="1">Cell membrane</location>
        <topology evidence="1">Multi-pass membrane protein</topology>
    </subcellularLocation>
</comment>
<dbReference type="PROSITE" id="PS50850">
    <property type="entry name" value="MFS"/>
    <property type="match status" value="1"/>
</dbReference>
<dbReference type="STRING" id="34027.SAMN05421829_11458"/>
<name>A0A1N7AHD8_9RHOO</name>